<gene>
    <name evidence="4" type="ORF">ACFSKW_28580</name>
</gene>
<evidence type="ECO:0000256" key="2">
    <source>
        <dbReference type="SAM" id="SignalP"/>
    </source>
</evidence>
<keyword evidence="2" id="KW-0732">Signal</keyword>
<feature type="chain" id="PRO_5046479866" description="DUF8094 domain-containing protein" evidence="2">
    <location>
        <begin position="18"/>
        <end position="304"/>
    </location>
</feature>
<sequence>MRTAPVLAVLAATLAGCGMLPPLTLPTGKDRPSASAGTSSPATSTATPQATPSPSPSAGLTIADAKRAAADWLAKHNRTVRNRAWWDDPAAIDELFWDGTRHEAVIDRGAVEDGDKRKIRKPIRLTGQVYYVPREQTMPDGQWFLLQATYAGQDRAHILTFWRPTGGGFRLAAKSPLHYGQRMPEPRRDAEGYVTAMPGVFGRLVAQEYMVFWDYDIHDQEGRNGYRLAKDNYSRRAYRIVSKGMYMGYHSYSRPYGFRTADGGSFHVFSMLNDPKSITAVLTLGVATRGNGKMIHEIAGDWYS</sequence>
<feature type="domain" description="DUF8094" evidence="3">
    <location>
        <begin position="103"/>
        <end position="198"/>
    </location>
</feature>
<dbReference type="RefSeq" id="WP_379575557.1">
    <property type="nucleotide sequence ID" value="NZ_JBHUFV010000043.1"/>
</dbReference>
<comment type="caution">
    <text evidence="4">The sequence shown here is derived from an EMBL/GenBank/DDBJ whole genome shotgun (WGS) entry which is preliminary data.</text>
</comment>
<dbReference type="EMBL" id="JBHUFV010000043">
    <property type="protein sequence ID" value="MFD1935439.1"/>
    <property type="molecule type" value="Genomic_DNA"/>
</dbReference>
<accession>A0ABW4T2H4</accession>
<evidence type="ECO:0000256" key="1">
    <source>
        <dbReference type="SAM" id="MobiDB-lite"/>
    </source>
</evidence>
<evidence type="ECO:0000313" key="4">
    <source>
        <dbReference type="EMBL" id="MFD1935439.1"/>
    </source>
</evidence>
<feature type="signal peptide" evidence="2">
    <location>
        <begin position="1"/>
        <end position="17"/>
    </location>
</feature>
<feature type="compositionally biased region" description="Low complexity" evidence="1">
    <location>
        <begin position="33"/>
        <end position="58"/>
    </location>
</feature>
<keyword evidence="5" id="KW-1185">Reference proteome</keyword>
<dbReference type="PROSITE" id="PS51257">
    <property type="entry name" value="PROKAR_LIPOPROTEIN"/>
    <property type="match status" value="1"/>
</dbReference>
<reference evidence="5" key="1">
    <citation type="journal article" date="2019" name="Int. J. Syst. Evol. Microbiol.">
        <title>The Global Catalogue of Microorganisms (GCM) 10K type strain sequencing project: providing services to taxonomists for standard genome sequencing and annotation.</title>
        <authorList>
            <consortium name="The Broad Institute Genomics Platform"/>
            <consortium name="The Broad Institute Genome Sequencing Center for Infectious Disease"/>
            <person name="Wu L."/>
            <person name="Ma J."/>
        </authorList>
    </citation>
    <scope>NUCLEOTIDE SEQUENCE [LARGE SCALE GENOMIC DNA]</scope>
    <source>
        <strain evidence="5">ICMP 6774ER</strain>
    </source>
</reference>
<proteinExistence type="predicted"/>
<dbReference type="InterPro" id="IPR058407">
    <property type="entry name" value="DUF8094"/>
</dbReference>
<feature type="region of interest" description="Disordered" evidence="1">
    <location>
        <begin position="25"/>
        <end position="59"/>
    </location>
</feature>
<dbReference type="Pfam" id="PF26366">
    <property type="entry name" value="DUF8094"/>
    <property type="match status" value="1"/>
</dbReference>
<evidence type="ECO:0000313" key="5">
    <source>
        <dbReference type="Proteomes" id="UP001597368"/>
    </source>
</evidence>
<evidence type="ECO:0000259" key="3">
    <source>
        <dbReference type="Pfam" id="PF26366"/>
    </source>
</evidence>
<dbReference type="Proteomes" id="UP001597368">
    <property type="component" value="Unassembled WGS sequence"/>
</dbReference>
<organism evidence="4 5">
    <name type="scientific">Nonomuraea mangrovi</name>
    <dbReference type="NCBI Taxonomy" id="2316207"/>
    <lineage>
        <taxon>Bacteria</taxon>
        <taxon>Bacillati</taxon>
        <taxon>Actinomycetota</taxon>
        <taxon>Actinomycetes</taxon>
        <taxon>Streptosporangiales</taxon>
        <taxon>Streptosporangiaceae</taxon>
        <taxon>Nonomuraea</taxon>
    </lineage>
</organism>
<protein>
    <recommendedName>
        <fullName evidence="3">DUF8094 domain-containing protein</fullName>
    </recommendedName>
</protein>
<name>A0ABW4T2H4_9ACTN</name>